<evidence type="ECO:0000313" key="1">
    <source>
        <dbReference type="EMBL" id="TFK64740.1"/>
    </source>
</evidence>
<dbReference type="EMBL" id="ML208463">
    <property type="protein sequence ID" value="TFK64740.1"/>
    <property type="molecule type" value="Genomic_DNA"/>
</dbReference>
<dbReference type="Proteomes" id="UP000308600">
    <property type="component" value="Unassembled WGS sequence"/>
</dbReference>
<accession>A0ACD3AGF4</accession>
<sequence>MDDKLHPQLLTIACRFIPYDQWLVTHVDPTWKVKQLKLWILSKCLSSGLYTFAYDKNHPHHPQHRINAAVTNGGLSFLNTPILNASSTGVANAVGGVVNGAGVGGGKGVPLDDLTSRLEGGLINSSVGAGDDENAGGGRIRPASPIIFAPDPRVRPISPILFAVPGGTGRGAASGRGTGRGGAAAGTSTQSLDSTTTEGTVVEGNDLPDDDEDGDVETLDIGERRDGANSVTPTPIANPSTIPTTADGSGPASASASTSTATLPGGSLDQPQDQPDTAAHGQHEHEEDGYGYEEDDEWDTDEFVSLNGLATTGGMVTADGRRTRVDSGTSSRGPAVRGYGGGYGYSGYGYGYGFNRQGGSSVGGGKEGSVGVKPQSHQARSRYGPTTSMSVSSTNAFAYGPTSTSGAIVPGRRGPATIDESRSQSPTNTIHPSHNPNHNNVSSYTLARFSTGQILEDDFQLSWYDLSPYELVELHGGDILLSKYGQRRYEREMERMKEKEMFSHLSYLSYHNSGLPGSGGSGSGIAGGGVVGIAGVGVGVSGGGGIEGGGRVDSYPIRVIRLDRTDISSYVLPYWEGWVRALRVVWRDDHKHGYYDTYGDVKKASSGMLVYKSGGTGLGIEYVDAEGLKKMKEREKERRARQRDREAVLGDPKQRGIPGRKTRLEWKDRWVVIRGGVLTLCKDREDPSPTHQLPLSAITSLRGADHLAKSNIGSKSRKSKSIGGSHEMGEKEMRIVCAKFRVSKEQQQPQQPQENKKKKNEADEAGGSQSKATSSSQTQPPSSYGIMGLGMGIWGGVVPAATKEDKKDGSPSLHTKSSGSGISFLGRKEKGRVFPGLGKKEKKKDKDNERKEAEGAEDQRRFTTSAPAGHGADRKKHLRGSGSDNSELLFSKPKASLQDDTMRLSDDETKALRTSSNAKKAQQPGRENLTDSDTMSSPIFANSQKSSGEDSDVGMELGGFGYKERMARQKKMETQRMQKTLEDEKKGKEKAKDKETKPASVQEADKEQETRAYTSILRVLHRHAPRPISSSFISRVPGLDNLNFPTTTPAAGAKPSSPLSPTHPRQRPRDDSSESEAEKAPSANPTSPTPGRPRPQHPPALANLSHPTQSDKRFGALPYPEWRVEVTERAQKAGLGDIGKAMEWLVWGQSQQMARPRGLSPATSFDFENSGGGGSVEGGVENTPNPTIQRDRERRQSQSLRHKRQSMVPTAGSGGPKSTTTPESSKTTSQTTVVEGPEGVLHKHSIDNVRLNTDKDGGDSNGDEGSAGDYSDYSDDEDREYDDEDEDANVYSDDDPYESAEESEVEWQGWMADLHRQGKVMQQDQHTQQYQGPPQHQARGVSPKSGDWRTGGGSGAVPFLDPGAGDGGRPATAGAIPSGASARPESPSFSRVRRPKSSRHAVHASGTIGDTSSIYSTSHLYYPFGHYSDIQGQPLVDAAQRQHRVERRPYSAVDEHRRLQENRRAFEPSAVVSSLYSNTQLLSANAVAAAMAAAAGVGEDGMSLIGGDGVESTTTTAGAGGSLGRARARSIGAGSATSHTSSSGAGTVAVTLDSQGSPHLSYTPSVNFGLGLGGLIEGDGGADGAGPSASRSVGGRSHTLSTSTSNSTLASSSSAGTGTGSMRALTAAGSSNVHPPITYQHDEFGRRPSMPILTSLQTFSLEPSSGSGSAPMISQRSSMVNVFTGSGGGAHGFTLPGFGGRPRTTSRGGGDNTSATMSSPSSPVIAHSQTGPSGGFDFYSPFYAKRSTSPAPPDPALGPTRIGTTRTTAAPRPGTAASRPGTAVSHQHPPELNISPLLSPQTYTTPTSTSSVVPPSISTAPTNTTTTVISSGGSPARVVTGTASPSFATTGFSGTPGYPSGYGYSGYDQYAHGSRGYDREIWDDDEDDEEGGERELQRERENDREAPPFSNLRKASSNMSVRLGGAGGTTGGSTTGSATTTTKGSVGRSASMLTRWGDKGKKEKDKEKDKDKKRPKLSVTTGGSSSSTTNANSSAAGHANASNAGGLPIFSLSPLTIPTPTYAHAATAMSPANSLKSIIPMNAISAPSGSGSLTGTPAATPMGTPTGAPPSKRMGLGGGNGSGSPNVLVKPRRSRDRLKSERRASIGGGIVVGPTGLGSSSGGTTSGGTGGVLVKKSSRSVLRRVRSSDSLDDVDERLEDGLSPGGGAIGIAATPIMSTPTRREHNRSQTQAVTPMTSTSAGSTSGPRKKSGFALNVETLMRGLEP</sequence>
<evidence type="ECO:0000313" key="2">
    <source>
        <dbReference type="Proteomes" id="UP000308600"/>
    </source>
</evidence>
<proteinExistence type="predicted"/>
<organism evidence="1 2">
    <name type="scientific">Pluteus cervinus</name>
    <dbReference type="NCBI Taxonomy" id="181527"/>
    <lineage>
        <taxon>Eukaryota</taxon>
        <taxon>Fungi</taxon>
        <taxon>Dikarya</taxon>
        <taxon>Basidiomycota</taxon>
        <taxon>Agaricomycotina</taxon>
        <taxon>Agaricomycetes</taxon>
        <taxon>Agaricomycetidae</taxon>
        <taxon>Agaricales</taxon>
        <taxon>Pluteineae</taxon>
        <taxon>Pluteaceae</taxon>
        <taxon>Pluteus</taxon>
    </lineage>
</organism>
<keyword evidence="2" id="KW-1185">Reference proteome</keyword>
<name>A0ACD3AGF4_9AGAR</name>
<protein>
    <submittedName>
        <fullName evidence="1">Uncharacterized protein</fullName>
    </submittedName>
</protein>
<gene>
    <name evidence="1" type="ORF">BDN72DRAFT_901315</name>
</gene>
<reference evidence="1 2" key="1">
    <citation type="journal article" date="2019" name="Nat. Ecol. Evol.">
        <title>Megaphylogeny resolves global patterns of mushroom evolution.</title>
        <authorList>
            <person name="Varga T."/>
            <person name="Krizsan K."/>
            <person name="Foldi C."/>
            <person name="Dima B."/>
            <person name="Sanchez-Garcia M."/>
            <person name="Sanchez-Ramirez S."/>
            <person name="Szollosi G.J."/>
            <person name="Szarkandi J.G."/>
            <person name="Papp V."/>
            <person name="Albert L."/>
            <person name="Andreopoulos W."/>
            <person name="Angelini C."/>
            <person name="Antonin V."/>
            <person name="Barry K.W."/>
            <person name="Bougher N.L."/>
            <person name="Buchanan P."/>
            <person name="Buyck B."/>
            <person name="Bense V."/>
            <person name="Catcheside P."/>
            <person name="Chovatia M."/>
            <person name="Cooper J."/>
            <person name="Damon W."/>
            <person name="Desjardin D."/>
            <person name="Finy P."/>
            <person name="Geml J."/>
            <person name="Haridas S."/>
            <person name="Hughes K."/>
            <person name="Justo A."/>
            <person name="Karasinski D."/>
            <person name="Kautmanova I."/>
            <person name="Kiss B."/>
            <person name="Kocsube S."/>
            <person name="Kotiranta H."/>
            <person name="LaButti K.M."/>
            <person name="Lechner B.E."/>
            <person name="Liimatainen K."/>
            <person name="Lipzen A."/>
            <person name="Lukacs Z."/>
            <person name="Mihaltcheva S."/>
            <person name="Morgado L.N."/>
            <person name="Niskanen T."/>
            <person name="Noordeloos M.E."/>
            <person name="Ohm R.A."/>
            <person name="Ortiz-Santana B."/>
            <person name="Ovrebo C."/>
            <person name="Racz N."/>
            <person name="Riley R."/>
            <person name="Savchenko A."/>
            <person name="Shiryaev A."/>
            <person name="Soop K."/>
            <person name="Spirin V."/>
            <person name="Szebenyi C."/>
            <person name="Tomsovsky M."/>
            <person name="Tulloss R.E."/>
            <person name="Uehling J."/>
            <person name="Grigoriev I.V."/>
            <person name="Vagvolgyi C."/>
            <person name="Papp T."/>
            <person name="Martin F.M."/>
            <person name="Miettinen O."/>
            <person name="Hibbett D.S."/>
            <person name="Nagy L.G."/>
        </authorList>
    </citation>
    <scope>NUCLEOTIDE SEQUENCE [LARGE SCALE GENOMIC DNA]</scope>
    <source>
        <strain evidence="1 2">NL-1719</strain>
    </source>
</reference>